<dbReference type="AlphaFoldDB" id="A0A8J2KE25"/>
<proteinExistence type="predicted"/>
<protein>
    <recommendedName>
        <fullName evidence="2">Kazal-like domain-containing protein</fullName>
    </recommendedName>
</protein>
<feature type="chain" id="PRO_5035148961" description="Kazal-like domain-containing protein" evidence="1">
    <location>
        <begin position="21"/>
        <end position="79"/>
    </location>
</feature>
<evidence type="ECO:0000313" key="3">
    <source>
        <dbReference type="EMBL" id="CAG7724359.1"/>
    </source>
</evidence>
<evidence type="ECO:0000256" key="1">
    <source>
        <dbReference type="SAM" id="SignalP"/>
    </source>
</evidence>
<evidence type="ECO:0000313" key="4">
    <source>
        <dbReference type="Proteomes" id="UP000708208"/>
    </source>
</evidence>
<dbReference type="OrthoDB" id="126772at2759"/>
<keyword evidence="1" id="KW-0732">Signal</keyword>
<feature type="signal peptide" evidence="1">
    <location>
        <begin position="1"/>
        <end position="20"/>
    </location>
</feature>
<comment type="caution">
    <text evidence="3">The sequence shown here is derived from an EMBL/GenBank/DDBJ whole genome shotgun (WGS) entry which is preliminary data.</text>
</comment>
<dbReference type="EMBL" id="CAJVCH010108968">
    <property type="protein sequence ID" value="CAG7724359.1"/>
    <property type="molecule type" value="Genomic_DNA"/>
</dbReference>
<keyword evidence="4" id="KW-1185">Reference proteome</keyword>
<dbReference type="SMART" id="SM00280">
    <property type="entry name" value="KAZAL"/>
    <property type="match status" value="1"/>
</dbReference>
<accession>A0A8J2KE25</accession>
<organism evidence="3 4">
    <name type="scientific">Allacma fusca</name>
    <dbReference type="NCBI Taxonomy" id="39272"/>
    <lineage>
        <taxon>Eukaryota</taxon>
        <taxon>Metazoa</taxon>
        <taxon>Ecdysozoa</taxon>
        <taxon>Arthropoda</taxon>
        <taxon>Hexapoda</taxon>
        <taxon>Collembola</taxon>
        <taxon>Symphypleona</taxon>
        <taxon>Sminthuridae</taxon>
        <taxon>Allacma</taxon>
    </lineage>
</organism>
<dbReference type="Proteomes" id="UP000708208">
    <property type="component" value="Unassembled WGS sequence"/>
</dbReference>
<dbReference type="InterPro" id="IPR002350">
    <property type="entry name" value="Kazal_dom"/>
</dbReference>
<dbReference type="Pfam" id="PF00050">
    <property type="entry name" value="Kazal_1"/>
    <property type="match status" value="1"/>
</dbReference>
<dbReference type="CDD" id="cd00104">
    <property type="entry name" value="KAZAL_FS"/>
    <property type="match status" value="1"/>
</dbReference>
<reference evidence="3" key="1">
    <citation type="submission" date="2021-06" db="EMBL/GenBank/DDBJ databases">
        <authorList>
            <person name="Hodson N. C."/>
            <person name="Mongue J. A."/>
            <person name="Jaron S. K."/>
        </authorList>
    </citation>
    <scope>NUCLEOTIDE SEQUENCE</scope>
</reference>
<evidence type="ECO:0000259" key="2">
    <source>
        <dbReference type="PROSITE" id="PS51465"/>
    </source>
</evidence>
<feature type="domain" description="Kazal-like" evidence="2">
    <location>
        <begin position="30"/>
        <end position="79"/>
    </location>
</feature>
<dbReference type="PROSITE" id="PS00282">
    <property type="entry name" value="KAZAL_1"/>
    <property type="match status" value="1"/>
</dbReference>
<dbReference type="PROSITE" id="PS51465">
    <property type="entry name" value="KAZAL_2"/>
    <property type="match status" value="1"/>
</dbReference>
<sequence length="79" mass="8867">MCWKPLYVVIFAMMVSLTISAESNVKGCRGTRPVSCSCQAEFNLLCGSDGRTYGNFCYFNCAKMCDPDLRYEGRGRCKL</sequence>
<gene>
    <name evidence="3" type="ORF">AFUS01_LOCUS13391</name>
</gene>
<name>A0A8J2KE25_9HEXA</name>